<dbReference type="PANTHER" id="PTHR33167">
    <property type="entry name" value="TRANSCRIPTION FACTOR, PUTATIVE (DUF863)-RELATED"/>
    <property type="match status" value="1"/>
</dbReference>
<evidence type="ECO:0000313" key="2">
    <source>
        <dbReference type="EMBL" id="CAI9285501.1"/>
    </source>
</evidence>
<feature type="compositionally biased region" description="Basic and acidic residues" evidence="1">
    <location>
        <begin position="159"/>
        <end position="169"/>
    </location>
</feature>
<organism evidence="2 3">
    <name type="scientific">Lactuca saligna</name>
    <name type="common">Willowleaf lettuce</name>
    <dbReference type="NCBI Taxonomy" id="75948"/>
    <lineage>
        <taxon>Eukaryota</taxon>
        <taxon>Viridiplantae</taxon>
        <taxon>Streptophyta</taxon>
        <taxon>Embryophyta</taxon>
        <taxon>Tracheophyta</taxon>
        <taxon>Spermatophyta</taxon>
        <taxon>Magnoliopsida</taxon>
        <taxon>eudicotyledons</taxon>
        <taxon>Gunneridae</taxon>
        <taxon>Pentapetalae</taxon>
        <taxon>asterids</taxon>
        <taxon>campanulids</taxon>
        <taxon>Asterales</taxon>
        <taxon>Asteraceae</taxon>
        <taxon>Cichorioideae</taxon>
        <taxon>Cichorieae</taxon>
        <taxon>Lactucinae</taxon>
        <taxon>Lactuca</taxon>
    </lineage>
</organism>
<feature type="region of interest" description="Disordered" evidence="1">
    <location>
        <begin position="274"/>
        <end position="316"/>
    </location>
</feature>
<feature type="region of interest" description="Disordered" evidence="1">
    <location>
        <begin position="159"/>
        <end position="183"/>
    </location>
</feature>
<protein>
    <submittedName>
        <fullName evidence="2">Uncharacterized protein</fullName>
    </submittedName>
</protein>
<dbReference type="EMBL" id="OX465081">
    <property type="protein sequence ID" value="CAI9285501.1"/>
    <property type="molecule type" value="Genomic_DNA"/>
</dbReference>
<keyword evidence="3" id="KW-1185">Reference proteome</keyword>
<accession>A0AA35Z409</accession>
<evidence type="ECO:0000313" key="3">
    <source>
        <dbReference type="Proteomes" id="UP001177003"/>
    </source>
</evidence>
<dbReference type="Proteomes" id="UP001177003">
    <property type="component" value="Chromosome 5"/>
</dbReference>
<dbReference type="PANTHER" id="PTHR33167:SF4">
    <property type="entry name" value="TRANSCRIPTION FACTOR, PUTATIVE (DUF863)-RELATED"/>
    <property type="match status" value="1"/>
</dbReference>
<sequence>MLENHHLEFIKQTMLKHEDTFRHQVRELHRLYNVQKSLMGTFRNDIRRNPECQRATLDINSLDKRVGFDLSRSAMEDTSCGDSSGIHDDKTGPNDVELTLSIGPSANVYIPGRKDKGGTYFGFVKFEGVKNIGELERSMQKVKCGHSILKVNISKYGKQDKAKSEAPRERSKHHGVHSQPTSFKTRQYAPVVNQNGRSYAEVVGSKLHTDTQAPIIVALKHVPTMAAWNDYALLGEVTNLHLLMELPKLIQAKVGVVEYDYNWHPFFHNSATPQMDYDSDEEEEVFKNVGINDDDANSITESDEDGISDTWDKKQT</sequence>
<reference evidence="2" key="1">
    <citation type="submission" date="2023-04" db="EMBL/GenBank/DDBJ databases">
        <authorList>
            <person name="Vijverberg K."/>
            <person name="Xiong W."/>
            <person name="Schranz E."/>
        </authorList>
    </citation>
    <scope>NUCLEOTIDE SEQUENCE</scope>
</reference>
<evidence type="ECO:0000256" key="1">
    <source>
        <dbReference type="SAM" id="MobiDB-lite"/>
    </source>
</evidence>
<feature type="compositionally biased region" description="Acidic residues" evidence="1">
    <location>
        <begin position="292"/>
        <end position="307"/>
    </location>
</feature>
<dbReference type="AlphaFoldDB" id="A0AA35Z409"/>
<gene>
    <name evidence="2" type="ORF">LSALG_LOCUS24964</name>
</gene>
<name>A0AA35Z409_LACSI</name>
<proteinExistence type="predicted"/>